<comment type="caution">
    <text evidence="1">The sequence shown here is derived from an EMBL/GenBank/DDBJ whole genome shotgun (WGS) entry which is preliminary data.</text>
</comment>
<dbReference type="Pfam" id="PF20288">
    <property type="entry name" value="MC2"/>
    <property type="match status" value="1"/>
</dbReference>
<sequence>MKNENLIFNTISEIGLRIMFILDELKPEKVDLDRLNYFDYLMLYMNDGEMQMNSLHPEYPMMLVELFAKKELLKRSLLYIGSKSLITIECSANGINYSGNINTNWFLDSLVDEEYSQELIKRAKIIKEKFNVYKNSELKELIETRTKNKEKKFEYLFPYKEGEL</sequence>
<organism evidence="1 2">
    <name type="scientific">Clostridium neonatale</name>
    <dbReference type="NCBI Taxonomy" id="137838"/>
    <lineage>
        <taxon>Bacteria</taxon>
        <taxon>Bacillati</taxon>
        <taxon>Bacillota</taxon>
        <taxon>Clostridia</taxon>
        <taxon>Eubacteriales</taxon>
        <taxon>Clostridiaceae</taxon>
        <taxon>Clostridium</taxon>
    </lineage>
</organism>
<protein>
    <submittedName>
        <fullName evidence="1">Threonine transporter</fullName>
    </submittedName>
</protein>
<reference evidence="1 2" key="1">
    <citation type="submission" date="2017-10" db="EMBL/GenBank/DDBJ databases">
        <title>Effective Description of Clostridium neonatale sp. nov. linked to necrotizing enterocolitis in neonates and a clarification of species assignable to the genus Clostridium (Prazmowski 1880) emend. Lawson and Rainey 2016.</title>
        <authorList>
            <person name="Bernard K."/>
            <person name="Burdz T."/>
            <person name="Wiebe D."/>
            <person name="Balcewich B."/>
            <person name="Alfa M."/>
            <person name="Bernier A.-M."/>
        </authorList>
    </citation>
    <scope>NUCLEOTIDE SEQUENCE [LARGE SCALE GENOMIC DNA]</scope>
    <source>
        <strain evidence="1 2">LCDC99A005</strain>
    </source>
</reference>
<proteinExistence type="predicted"/>
<dbReference type="AlphaFoldDB" id="A0A2A7MD40"/>
<name>A0A2A7MD40_9CLOT</name>
<evidence type="ECO:0000313" key="2">
    <source>
        <dbReference type="Proteomes" id="UP000220840"/>
    </source>
</evidence>
<dbReference type="EMBL" id="PDCJ01000003">
    <property type="protein sequence ID" value="PEG29480.1"/>
    <property type="molecule type" value="Genomic_DNA"/>
</dbReference>
<dbReference type="Proteomes" id="UP000220840">
    <property type="component" value="Unassembled WGS sequence"/>
</dbReference>
<dbReference type="InterPro" id="IPR046904">
    <property type="entry name" value="ABC-3C_MC2"/>
</dbReference>
<keyword evidence="2" id="KW-1185">Reference proteome</keyword>
<accession>A0A2A7MD40</accession>
<evidence type="ECO:0000313" key="1">
    <source>
        <dbReference type="EMBL" id="PEG29480.1"/>
    </source>
</evidence>
<dbReference type="RefSeq" id="WP_058293381.1">
    <property type="nucleotide sequence ID" value="NZ_CAMTCJ010000142.1"/>
</dbReference>
<gene>
    <name evidence="1" type="ORF">CQ394_16080</name>
</gene>
<dbReference type="OrthoDB" id="8662245at2"/>
<dbReference type="STRING" id="137838.GCA_001458595_00393"/>